<organism evidence="2 3">
    <name type="scientific">Halovenus aranensis</name>
    <dbReference type="NCBI Taxonomy" id="890420"/>
    <lineage>
        <taxon>Archaea</taxon>
        <taxon>Methanobacteriati</taxon>
        <taxon>Methanobacteriota</taxon>
        <taxon>Stenosarchaea group</taxon>
        <taxon>Halobacteria</taxon>
        <taxon>Halobacteriales</taxon>
        <taxon>Haloarculaceae</taxon>
        <taxon>Halovenus</taxon>
    </lineage>
</organism>
<gene>
    <name evidence="2" type="ORF">SAMN05216226_102114</name>
</gene>
<proteinExistence type="inferred from homology"/>
<dbReference type="OrthoDB" id="107316at2157"/>
<name>A0A1G8SRI7_9EURY</name>
<keyword evidence="3" id="KW-1185">Reference proteome</keyword>
<evidence type="ECO:0000256" key="1">
    <source>
        <dbReference type="ARBA" id="ARBA00007073"/>
    </source>
</evidence>
<evidence type="ECO:0008006" key="4">
    <source>
        <dbReference type="Google" id="ProtNLM"/>
    </source>
</evidence>
<reference evidence="2 3" key="1">
    <citation type="submission" date="2016-10" db="EMBL/GenBank/DDBJ databases">
        <authorList>
            <person name="de Groot N.N."/>
        </authorList>
    </citation>
    <scope>NUCLEOTIDE SEQUENCE [LARGE SCALE GENOMIC DNA]</scope>
    <source>
        <strain evidence="2 3">IBRC-M10015</strain>
    </source>
</reference>
<dbReference type="RefSeq" id="WP_092699066.1">
    <property type="nucleotide sequence ID" value="NZ_FNFC01000002.1"/>
</dbReference>
<dbReference type="EMBL" id="FNFC01000002">
    <property type="protein sequence ID" value="SDJ31856.1"/>
    <property type="molecule type" value="Genomic_DNA"/>
</dbReference>
<protein>
    <recommendedName>
        <fullName evidence="4">KEOPS complex subunit Pcc1</fullName>
    </recommendedName>
</protein>
<dbReference type="Proteomes" id="UP000198856">
    <property type="component" value="Unassembled WGS sequence"/>
</dbReference>
<dbReference type="NCBIfam" id="NF011470">
    <property type="entry name" value="PRK14887.1"/>
    <property type="match status" value="1"/>
</dbReference>
<dbReference type="STRING" id="890420.SAMN05216226_102114"/>
<dbReference type="AlphaFoldDB" id="A0A1G8SRI7"/>
<evidence type="ECO:0000313" key="2">
    <source>
        <dbReference type="EMBL" id="SDJ31856.1"/>
    </source>
</evidence>
<dbReference type="Pfam" id="PF09341">
    <property type="entry name" value="Pcc1"/>
    <property type="match status" value="1"/>
</dbReference>
<sequence>MSRRTRIESTFDDEGTARQVAATLRPDNTPEMETTVDGTAVVTTIERETTGGLQATVDDYVVNLQVAAQLTTTDGETSTTTTDNNE</sequence>
<comment type="similarity">
    <text evidence="1">Belongs to the CTAG/PCC1 family.</text>
</comment>
<accession>A0A1G8SRI7</accession>
<evidence type="ECO:0000313" key="3">
    <source>
        <dbReference type="Proteomes" id="UP000198856"/>
    </source>
</evidence>
<dbReference type="InterPro" id="IPR015419">
    <property type="entry name" value="CTAG/Pcc1"/>
</dbReference>